<dbReference type="Gramene" id="PRQ53201">
    <property type="protein sequence ID" value="PRQ53201"/>
    <property type="gene ID" value="RchiOBHm_Chr2g0163881"/>
</dbReference>
<reference evidence="2 3" key="1">
    <citation type="journal article" date="2018" name="Nat. Genet.">
        <title>The Rosa genome provides new insights in the design of modern roses.</title>
        <authorList>
            <person name="Bendahmane M."/>
        </authorList>
    </citation>
    <scope>NUCLEOTIDE SEQUENCE [LARGE SCALE GENOMIC DNA]</scope>
    <source>
        <strain evidence="3">cv. Old Blush</strain>
    </source>
</reference>
<organism evidence="2 3">
    <name type="scientific">Rosa chinensis</name>
    <name type="common">China rose</name>
    <dbReference type="NCBI Taxonomy" id="74649"/>
    <lineage>
        <taxon>Eukaryota</taxon>
        <taxon>Viridiplantae</taxon>
        <taxon>Streptophyta</taxon>
        <taxon>Embryophyta</taxon>
        <taxon>Tracheophyta</taxon>
        <taxon>Spermatophyta</taxon>
        <taxon>Magnoliopsida</taxon>
        <taxon>eudicotyledons</taxon>
        <taxon>Gunneridae</taxon>
        <taxon>Pentapetalae</taxon>
        <taxon>rosids</taxon>
        <taxon>fabids</taxon>
        <taxon>Rosales</taxon>
        <taxon>Rosaceae</taxon>
        <taxon>Rosoideae</taxon>
        <taxon>Rosoideae incertae sedis</taxon>
        <taxon>Rosa</taxon>
    </lineage>
</organism>
<keyword evidence="3" id="KW-1185">Reference proteome</keyword>
<evidence type="ECO:0000256" key="1">
    <source>
        <dbReference type="SAM" id="MobiDB-lite"/>
    </source>
</evidence>
<feature type="compositionally biased region" description="Low complexity" evidence="1">
    <location>
        <begin position="99"/>
        <end position="116"/>
    </location>
</feature>
<dbReference type="Proteomes" id="UP000238479">
    <property type="component" value="Chromosome 2"/>
</dbReference>
<evidence type="ECO:0000313" key="3">
    <source>
        <dbReference type="Proteomes" id="UP000238479"/>
    </source>
</evidence>
<dbReference type="EMBL" id="PDCK01000040">
    <property type="protein sequence ID" value="PRQ53201.1"/>
    <property type="molecule type" value="Genomic_DNA"/>
</dbReference>
<feature type="region of interest" description="Disordered" evidence="1">
    <location>
        <begin position="93"/>
        <end position="125"/>
    </location>
</feature>
<name>A0A2P6S3F5_ROSCH</name>
<comment type="caution">
    <text evidence="2">The sequence shown here is derived from an EMBL/GenBank/DDBJ whole genome shotgun (WGS) entry which is preliminary data.</text>
</comment>
<sequence length="125" mass="13826">MTILPSTQLKNYNCATLYTLSLSPRTPILSLILRSAFSLSLSLSLSLSPRPAKPRRQLRLLPESGCLPRRRHQLSLTAVEHVCSRRQTIPILNSTAQLPSSSTSTTRPPTPINTSTAQPTRRKPI</sequence>
<proteinExistence type="predicted"/>
<dbReference type="AlphaFoldDB" id="A0A2P6S3F5"/>
<gene>
    <name evidence="2" type="ORF">RchiOBHm_Chr2g0163881</name>
</gene>
<accession>A0A2P6S3F5</accession>
<evidence type="ECO:0000313" key="2">
    <source>
        <dbReference type="EMBL" id="PRQ53201.1"/>
    </source>
</evidence>
<protein>
    <submittedName>
        <fullName evidence="2">Uncharacterized protein</fullName>
    </submittedName>
</protein>